<gene>
    <name evidence="2" type="ORF">SUTH_03562</name>
</gene>
<proteinExistence type="predicted"/>
<protein>
    <submittedName>
        <fullName evidence="2">Periplasmic solute-binding protein</fullName>
    </submittedName>
</protein>
<dbReference type="EMBL" id="AP012547">
    <property type="protein sequence ID" value="BAO31332.1"/>
    <property type="molecule type" value="Genomic_DNA"/>
</dbReference>
<feature type="signal peptide" evidence="1">
    <location>
        <begin position="1"/>
        <end position="19"/>
    </location>
</feature>
<dbReference type="Gene3D" id="3.40.190.10">
    <property type="entry name" value="Periplasmic binding protein-like II"/>
    <property type="match status" value="2"/>
</dbReference>
<dbReference type="STRING" id="1223802.SUTH_03562"/>
<organism evidence="2 3">
    <name type="scientific">Sulfuritalea hydrogenivorans sk43H</name>
    <dbReference type="NCBI Taxonomy" id="1223802"/>
    <lineage>
        <taxon>Bacteria</taxon>
        <taxon>Pseudomonadati</taxon>
        <taxon>Pseudomonadota</taxon>
        <taxon>Betaproteobacteria</taxon>
        <taxon>Nitrosomonadales</taxon>
        <taxon>Sterolibacteriaceae</taxon>
        <taxon>Sulfuritalea</taxon>
    </lineage>
</organism>
<dbReference type="SUPFAM" id="SSF53850">
    <property type="entry name" value="Periplasmic binding protein-like II"/>
    <property type="match status" value="1"/>
</dbReference>
<feature type="chain" id="PRO_5004795518" evidence="1">
    <location>
        <begin position="20"/>
        <end position="239"/>
    </location>
</feature>
<dbReference type="HOGENOM" id="CLU_080965_0_0_4"/>
<name>W0SKC5_9PROT</name>
<evidence type="ECO:0000313" key="2">
    <source>
        <dbReference type="EMBL" id="BAO31332.1"/>
    </source>
</evidence>
<keyword evidence="3" id="KW-1185">Reference proteome</keyword>
<dbReference type="AlphaFoldDB" id="W0SKC5"/>
<keyword evidence="1" id="KW-0732">Signal</keyword>
<evidence type="ECO:0000256" key="1">
    <source>
        <dbReference type="SAM" id="SignalP"/>
    </source>
</evidence>
<sequence length="239" mass="26882">MRAGFLLLSLLAIALPSHGQVLRLNSGVGAPYLQEDRMGFLDLLIPEVFRRIGVKAESVRYEATERAMINADKGVDDGVAMRIRGLEKTYPNLVRVDEKVIDNEFIAYATRLQIATTGFDVLKAYQVGYINGWKVFESGLLPGTPVTKVQGAEQLFTLLTSDRTDLILFERWQGNHILRERGIKARMLRPPLVTTEMFMYLHVKHAHLVEPAARALREMKADGSYQRIAARSLPGYGRP</sequence>
<dbReference type="Proteomes" id="UP000031637">
    <property type="component" value="Chromosome"/>
</dbReference>
<accession>W0SKC5</accession>
<dbReference type="KEGG" id="shd:SUTH_03562"/>
<evidence type="ECO:0000313" key="3">
    <source>
        <dbReference type="Proteomes" id="UP000031637"/>
    </source>
</evidence>
<reference evidence="2 3" key="1">
    <citation type="journal article" date="2014" name="Syst. Appl. Microbiol.">
        <title>Complete genomes of freshwater sulfur oxidizers Sulfuricella denitrificans skB26 and Sulfuritalea hydrogenivorans sk43H: genetic insights into the sulfur oxidation pathway of betaproteobacteria.</title>
        <authorList>
            <person name="Watanabe T."/>
            <person name="Kojima H."/>
            <person name="Fukui M."/>
        </authorList>
    </citation>
    <scope>NUCLEOTIDE SEQUENCE [LARGE SCALE GENOMIC DNA]</scope>
    <source>
        <strain evidence="2">DSM22779</strain>
    </source>
</reference>